<feature type="domain" description="K Homology" evidence="4">
    <location>
        <begin position="248"/>
        <end position="321"/>
    </location>
</feature>
<evidence type="ECO:0000313" key="5">
    <source>
        <dbReference type="EMBL" id="KAK3287643.1"/>
    </source>
</evidence>
<keyword evidence="2" id="KW-0694">RNA-binding</keyword>
<organism evidence="5 6">
    <name type="scientific">Cymbomonas tetramitiformis</name>
    <dbReference type="NCBI Taxonomy" id="36881"/>
    <lineage>
        <taxon>Eukaryota</taxon>
        <taxon>Viridiplantae</taxon>
        <taxon>Chlorophyta</taxon>
        <taxon>Pyramimonadophyceae</taxon>
        <taxon>Pyramimonadales</taxon>
        <taxon>Pyramimonadaceae</taxon>
        <taxon>Cymbomonas</taxon>
    </lineage>
</organism>
<proteinExistence type="predicted"/>
<dbReference type="AlphaFoldDB" id="A0AAE0LJN5"/>
<dbReference type="InterPro" id="IPR004087">
    <property type="entry name" value="KH_dom"/>
</dbReference>
<dbReference type="InterPro" id="IPR004088">
    <property type="entry name" value="KH_dom_type_1"/>
</dbReference>
<protein>
    <recommendedName>
        <fullName evidence="4">K Homology domain-containing protein</fullName>
    </recommendedName>
</protein>
<dbReference type="PROSITE" id="PS50084">
    <property type="entry name" value="KH_TYPE_1"/>
    <property type="match status" value="3"/>
</dbReference>
<evidence type="ECO:0000256" key="1">
    <source>
        <dbReference type="ARBA" id="ARBA00022737"/>
    </source>
</evidence>
<dbReference type="EMBL" id="LGRX02000777">
    <property type="protein sequence ID" value="KAK3287643.1"/>
    <property type="molecule type" value="Genomic_DNA"/>
</dbReference>
<gene>
    <name evidence="5" type="ORF">CYMTET_4856</name>
</gene>
<dbReference type="PANTHER" id="PTHR10288">
    <property type="entry name" value="KH DOMAIN CONTAINING RNA BINDING PROTEIN"/>
    <property type="match status" value="1"/>
</dbReference>
<feature type="domain" description="K Homology" evidence="4">
    <location>
        <begin position="26"/>
        <end position="99"/>
    </location>
</feature>
<evidence type="ECO:0000313" key="6">
    <source>
        <dbReference type="Proteomes" id="UP001190700"/>
    </source>
</evidence>
<sequence>MDPMQQEVEEEGSPTKGTSQEGGSEQKVSAKFLLSNASAGSVIGKGGVTISEFQAQSGARIQLSRNREFFPGSTDRILLLTGSVNAILTALHLILSKLLAEDPGLAAAPTDGVKDGEKVKLAVPSAVCGGIIGKGGSTIRSYVEDSGANIKLSGQEAMTPGVNERIITITGTLEQQLRAVALIINKMSEDPNFPMHSSSLLSYPPAGAAVPAGVGVGIQSAFPAVGMMGAPMGAPGLPMAAPGPPSAVETQVTVAVPDEHIGAIVGRSGRYISEMQQVSGVRIKISDRDDYVPGTRNRKILLTGSLEAVQIAQFLISQKVQQSAAELQTRS</sequence>
<evidence type="ECO:0000259" key="4">
    <source>
        <dbReference type="SMART" id="SM00322"/>
    </source>
</evidence>
<dbReference type="CDD" id="cd22437">
    <property type="entry name" value="KH-I_BTR1_rpt2"/>
    <property type="match status" value="1"/>
</dbReference>
<dbReference type="Proteomes" id="UP001190700">
    <property type="component" value="Unassembled WGS sequence"/>
</dbReference>
<keyword evidence="1" id="KW-0677">Repeat</keyword>
<accession>A0AAE0LJN5</accession>
<comment type="caution">
    <text evidence="5">The sequence shown here is derived from an EMBL/GenBank/DDBJ whole genome shotgun (WGS) entry which is preliminary data.</text>
</comment>
<reference evidence="5 6" key="1">
    <citation type="journal article" date="2015" name="Genome Biol. Evol.">
        <title>Comparative Genomics of a Bacterivorous Green Alga Reveals Evolutionary Causalities and Consequences of Phago-Mixotrophic Mode of Nutrition.</title>
        <authorList>
            <person name="Burns J.A."/>
            <person name="Paasch A."/>
            <person name="Narechania A."/>
            <person name="Kim E."/>
        </authorList>
    </citation>
    <scope>NUCLEOTIDE SEQUENCE [LARGE SCALE GENOMIC DNA]</scope>
    <source>
        <strain evidence="5 6">PLY_AMNH</strain>
    </source>
</reference>
<evidence type="ECO:0000256" key="3">
    <source>
        <dbReference type="SAM" id="MobiDB-lite"/>
    </source>
</evidence>
<feature type="domain" description="K Homology" evidence="4">
    <location>
        <begin position="115"/>
        <end position="188"/>
    </location>
</feature>
<feature type="region of interest" description="Disordered" evidence="3">
    <location>
        <begin position="1"/>
        <end position="26"/>
    </location>
</feature>
<dbReference type="Pfam" id="PF00013">
    <property type="entry name" value="KH_1"/>
    <property type="match status" value="3"/>
</dbReference>
<dbReference type="SUPFAM" id="SSF54791">
    <property type="entry name" value="Eukaryotic type KH-domain (KH-domain type I)"/>
    <property type="match status" value="3"/>
</dbReference>
<dbReference type="GO" id="GO:0003723">
    <property type="term" value="F:RNA binding"/>
    <property type="evidence" value="ECO:0007669"/>
    <property type="project" value="UniProtKB-UniRule"/>
</dbReference>
<dbReference type="Gene3D" id="3.30.1370.10">
    <property type="entry name" value="K Homology domain, type 1"/>
    <property type="match status" value="3"/>
</dbReference>
<evidence type="ECO:0000256" key="2">
    <source>
        <dbReference type="PROSITE-ProRule" id="PRU00117"/>
    </source>
</evidence>
<keyword evidence="6" id="KW-1185">Reference proteome</keyword>
<dbReference type="InterPro" id="IPR036612">
    <property type="entry name" value="KH_dom_type_1_sf"/>
</dbReference>
<dbReference type="SMART" id="SM00322">
    <property type="entry name" value="KH"/>
    <property type="match status" value="3"/>
</dbReference>
<feature type="compositionally biased region" description="Polar residues" evidence="3">
    <location>
        <begin position="15"/>
        <end position="26"/>
    </location>
</feature>
<name>A0AAE0LJN5_9CHLO</name>